<evidence type="ECO:0000313" key="2">
    <source>
        <dbReference type="EMBL" id="KAK3764677.1"/>
    </source>
</evidence>
<dbReference type="Proteomes" id="UP001283361">
    <property type="component" value="Unassembled WGS sequence"/>
</dbReference>
<organism evidence="2 3">
    <name type="scientific">Elysia crispata</name>
    <name type="common">lettuce slug</name>
    <dbReference type="NCBI Taxonomy" id="231223"/>
    <lineage>
        <taxon>Eukaryota</taxon>
        <taxon>Metazoa</taxon>
        <taxon>Spiralia</taxon>
        <taxon>Lophotrochozoa</taxon>
        <taxon>Mollusca</taxon>
        <taxon>Gastropoda</taxon>
        <taxon>Heterobranchia</taxon>
        <taxon>Euthyneura</taxon>
        <taxon>Panpulmonata</taxon>
        <taxon>Sacoglossa</taxon>
        <taxon>Placobranchoidea</taxon>
        <taxon>Plakobranchidae</taxon>
        <taxon>Elysia</taxon>
    </lineage>
</organism>
<name>A0AAE0Z8E5_9GAST</name>
<feature type="region of interest" description="Disordered" evidence="1">
    <location>
        <begin position="78"/>
        <end position="101"/>
    </location>
</feature>
<evidence type="ECO:0000256" key="1">
    <source>
        <dbReference type="SAM" id="MobiDB-lite"/>
    </source>
</evidence>
<proteinExistence type="predicted"/>
<dbReference type="EMBL" id="JAWDGP010004413">
    <property type="protein sequence ID" value="KAK3764677.1"/>
    <property type="molecule type" value="Genomic_DNA"/>
</dbReference>
<comment type="caution">
    <text evidence="2">The sequence shown here is derived from an EMBL/GenBank/DDBJ whole genome shotgun (WGS) entry which is preliminary data.</text>
</comment>
<keyword evidence="3" id="KW-1185">Reference proteome</keyword>
<feature type="compositionally biased region" description="Basic and acidic residues" evidence="1">
    <location>
        <begin position="80"/>
        <end position="100"/>
    </location>
</feature>
<protein>
    <submittedName>
        <fullName evidence="2">Uncharacterized protein</fullName>
    </submittedName>
</protein>
<evidence type="ECO:0000313" key="3">
    <source>
        <dbReference type="Proteomes" id="UP001283361"/>
    </source>
</evidence>
<reference evidence="2" key="1">
    <citation type="journal article" date="2023" name="G3 (Bethesda)">
        <title>A reference genome for the long-term kleptoplast-retaining sea slug Elysia crispata morphotype clarki.</title>
        <authorList>
            <person name="Eastman K.E."/>
            <person name="Pendleton A.L."/>
            <person name="Shaikh M.A."/>
            <person name="Suttiyut T."/>
            <person name="Ogas R."/>
            <person name="Tomko P."/>
            <person name="Gavelis G."/>
            <person name="Widhalm J.R."/>
            <person name="Wisecaver J.H."/>
        </authorList>
    </citation>
    <scope>NUCLEOTIDE SEQUENCE</scope>
    <source>
        <strain evidence="2">ECLA1</strain>
    </source>
</reference>
<accession>A0AAE0Z8E5</accession>
<gene>
    <name evidence="2" type="ORF">RRG08_019879</name>
</gene>
<sequence length="130" mass="14147">MECFVIEYGCISKSAARRLSPSVAGAAVSKATALETYDVLMDPRLTAYGGNIGRMQGSDWPDAFCIISLNPEIPCPRPAAHSDHMTPYDKKKSPDIERSSQNRTLIAGAKRSWVKGPAGTHFVARCILHL</sequence>
<dbReference type="AlphaFoldDB" id="A0AAE0Z8E5"/>